<dbReference type="SUPFAM" id="SSF53474">
    <property type="entry name" value="alpha/beta-Hydrolases"/>
    <property type="match status" value="1"/>
</dbReference>
<dbReference type="InterPro" id="IPR029058">
    <property type="entry name" value="AB_hydrolase_fold"/>
</dbReference>
<dbReference type="Gene3D" id="1.10.1200.10">
    <property type="entry name" value="ACP-like"/>
    <property type="match status" value="1"/>
</dbReference>
<dbReference type="InterPro" id="IPR036291">
    <property type="entry name" value="NAD(P)-bd_dom_sf"/>
</dbReference>
<dbReference type="PANTHER" id="PTHR43775">
    <property type="entry name" value="FATTY ACID SYNTHASE"/>
    <property type="match status" value="1"/>
</dbReference>
<dbReference type="Gene3D" id="3.40.50.720">
    <property type="entry name" value="NAD(P)-binding Rossmann-like Domain"/>
    <property type="match status" value="1"/>
</dbReference>
<dbReference type="SMART" id="SM00822">
    <property type="entry name" value="PKS_KR"/>
    <property type="match status" value="1"/>
</dbReference>
<dbReference type="SUPFAM" id="SSF51905">
    <property type="entry name" value="FAD/NAD(P)-binding domain"/>
    <property type="match status" value="1"/>
</dbReference>
<accession>A0ABU6DUJ9</accession>
<dbReference type="SUPFAM" id="SSF51735">
    <property type="entry name" value="NAD(P)-binding Rossmann-fold domains"/>
    <property type="match status" value="1"/>
</dbReference>
<evidence type="ECO:0000256" key="2">
    <source>
        <dbReference type="ARBA" id="ARBA00022450"/>
    </source>
</evidence>
<dbReference type="InterPro" id="IPR036188">
    <property type="entry name" value="FAD/NAD-bd_sf"/>
</dbReference>
<feature type="domain" description="Carrier" evidence="4">
    <location>
        <begin position="458"/>
        <end position="533"/>
    </location>
</feature>
<evidence type="ECO:0000259" key="4">
    <source>
        <dbReference type="PROSITE" id="PS50075"/>
    </source>
</evidence>
<sequence>MSKKLPNFKRTKLSWDNESPAVAHLHAALNSNNEGSQSHLYTTQWNNSSVVALVVEADVLCIGLGPCSFNLPDSWLYARVSNPQQLEGVVQETGWSRIVLISDGSEQSTALALALLQSEALPAKITFLRRQGHTSDAGLYGLARTARHENPTLSLNCVTVGEHLVGLWPVVCLKDAEQDFLIDDQGQLRVPKLSRVIFKNSSITLSAEKSYVISGGAGALGLVAAQLLIDLGARHLVLINRSDHSQAASSELKDLQLNAKVTLVACDIADGFRLTRIFRDLFHQGLPPVAGVIHTAGVLTDGMLDNQTPEQFQTSFDIKVNGAINLRSALQPSDFFIGYGSLAGELGSPGQASYAAANAALNELMVQWQQTGFNAVAINWGTWSSGGMAVRTRAVQRAEQLGLGSIDTEMGKNVLKTVLANSSSQSSVVVSPFDWSKISLHIPYLNAFISGDKAPHAPVQDSTIRKLIREAVYEALGEIIDDDQPLMENGLNSLGSMSLRNQIAMSIKVTLPSAFVVECPDINSMVRYVVGLTGTAEVSIVSAVEESELPVLVIGAGIGGLGFARQLEQEGLPVEVVDKQAAAGGVWNLHANVDSKLQIDSPAYDFDSTQLPLDADHRWQVAFPAQPKIQEDSDRIARELNQPIRYKTEVTSVEKIGEQEYKVRFLSNGVASEKHYSGVVCMTGGLHTPKQHEFPQEASFLGAIAYGIGNDLSREKFKGANVIIVGHGAFALENMRTALENGANHVTILCRRRNLVMSTFCNWLLNSTPGVMSVSDVMEVMRPFYRATGINIDDLPSFTLDDAGERVLDQTTVPPGSDLFFLAQMAGKVSVVVDEIESVNSRGITTKQGQQLSADILLKCLGFSTEPRVCQLFGGDAKIRGLWINSDANLFTYNDGAQVPRQVKTLLCSSYAFFVQVFAKAYIHFRRHPDSFKSALHRIGNDKQGKTVAERIFMELWDFIEPAKKLTAQRTQELLPFDRFIVEREREWLQYSELLGLPSSSMWPLLRPVHSILARRQPSSPVEQRTQLEKFGKFSVFTARKKRILFLPGQGTNGRLARSLLERTGWLTRTDLEFTVPDAPFELPAFTNEEQLRQVGLDGLVSLGVYDRSATYREWRAGFETLWAEFHNNPDPADPIKVRKNWNYSLGYLHMLLDKYGPFDGVAGFCEGAAILTTALHLEAMGADYGLKNIQFFLAISPWQPPLFVKDGLFDAGLSLDIPVLQIVGDNDMPVFIDAAPKFSRSFTNMIAYHHPGQHVYPPLNSSLSSKVDELLMMSDRYTIAYNK</sequence>
<dbReference type="Gene3D" id="3.50.50.60">
    <property type="entry name" value="FAD/NAD(P)-binding domain"/>
    <property type="match status" value="1"/>
</dbReference>
<dbReference type="Pfam" id="PF00550">
    <property type="entry name" value="PP-binding"/>
    <property type="match status" value="1"/>
</dbReference>
<gene>
    <name evidence="5" type="ORF">I2F25_10835</name>
</gene>
<dbReference type="Proteomes" id="UP001339883">
    <property type="component" value="Unassembled WGS sequence"/>
</dbReference>
<dbReference type="PANTHER" id="PTHR43775:SF37">
    <property type="entry name" value="SI:DKEY-61P9.11"/>
    <property type="match status" value="1"/>
</dbReference>
<dbReference type="PROSITE" id="PS50075">
    <property type="entry name" value="CARRIER"/>
    <property type="match status" value="1"/>
</dbReference>
<dbReference type="InterPro" id="IPR023753">
    <property type="entry name" value="FAD/NAD-binding_dom"/>
</dbReference>
<comment type="caution">
    <text evidence="5">The sequence shown here is derived from an EMBL/GenBank/DDBJ whole genome shotgun (WGS) entry which is preliminary data.</text>
</comment>
<dbReference type="SUPFAM" id="SSF47336">
    <property type="entry name" value="ACP-like"/>
    <property type="match status" value="1"/>
</dbReference>
<dbReference type="InterPro" id="IPR036736">
    <property type="entry name" value="ACP-like_sf"/>
</dbReference>
<keyword evidence="2" id="KW-0596">Phosphopantetheine</keyword>
<dbReference type="InterPro" id="IPR013968">
    <property type="entry name" value="PKS_KR"/>
</dbReference>
<keyword evidence="3" id="KW-0597">Phosphoprotein</keyword>
<evidence type="ECO:0000313" key="6">
    <source>
        <dbReference type="Proteomes" id="UP001339883"/>
    </source>
</evidence>
<dbReference type="InterPro" id="IPR005645">
    <property type="entry name" value="FSH-like_dom"/>
</dbReference>
<reference evidence="5 6" key="1">
    <citation type="submission" date="2019-08" db="EMBL/GenBank/DDBJ databases">
        <title>Five species of Acinetobacter isolated from floral nectar and animal pollinators.</title>
        <authorList>
            <person name="Hendry T.A."/>
        </authorList>
    </citation>
    <scope>NUCLEOTIDE SEQUENCE [LARGE SCALE GENOMIC DNA]</scope>
    <source>
        <strain evidence="5 6">MD18.27</strain>
    </source>
</reference>
<dbReference type="Pfam" id="PF07992">
    <property type="entry name" value="Pyr_redox_2"/>
    <property type="match status" value="1"/>
</dbReference>
<dbReference type="SMART" id="SM00823">
    <property type="entry name" value="PKS_PP"/>
    <property type="match status" value="1"/>
</dbReference>
<dbReference type="InterPro" id="IPR057326">
    <property type="entry name" value="KR_dom"/>
</dbReference>
<keyword evidence="6" id="KW-1185">Reference proteome</keyword>
<dbReference type="EMBL" id="VTDN01000009">
    <property type="protein sequence ID" value="MEB5477537.1"/>
    <property type="molecule type" value="Genomic_DNA"/>
</dbReference>
<proteinExistence type="inferred from homology"/>
<dbReference type="InterPro" id="IPR050091">
    <property type="entry name" value="PKS_NRPS_Biosynth_Enz"/>
</dbReference>
<evidence type="ECO:0000313" key="5">
    <source>
        <dbReference type="EMBL" id="MEB5477537.1"/>
    </source>
</evidence>
<dbReference type="InterPro" id="IPR009081">
    <property type="entry name" value="PP-bd_ACP"/>
</dbReference>
<organism evidence="5 6">
    <name type="scientific">Acinetobacter pollinis</name>
    <dbReference type="NCBI Taxonomy" id="2605270"/>
    <lineage>
        <taxon>Bacteria</taxon>
        <taxon>Pseudomonadati</taxon>
        <taxon>Pseudomonadota</taxon>
        <taxon>Gammaproteobacteria</taxon>
        <taxon>Moraxellales</taxon>
        <taxon>Moraxellaceae</taxon>
        <taxon>Acinetobacter</taxon>
    </lineage>
</organism>
<dbReference type="Gene3D" id="3.40.50.1820">
    <property type="entry name" value="alpha/beta hydrolase"/>
    <property type="match status" value="1"/>
</dbReference>
<dbReference type="Pfam" id="PF08659">
    <property type="entry name" value="KR"/>
    <property type="match status" value="1"/>
</dbReference>
<evidence type="ECO:0000256" key="1">
    <source>
        <dbReference type="ARBA" id="ARBA00006484"/>
    </source>
</evidence>
<dbReference type="RefSeq" id="WP_325775908.1">
    <property type="nucleotide sequence ID" value="NZ_VTDN01000009.1"/>
</dbReference>
<dbReference type="InterPro" id="IPR020806">
    <property type="entry name" value="PKS_PP-bd"/>
</dbReference>
<name>A0ABU6DUJ9_9GAMM</name>
<dbReference type="Pfam" id="PF03959">
    <property type="entry name" value="FSH1"/>
    <property type="match status" value="1"/>
</dbReference>
<protein>
    <submittedName>
        <fullName evidence="5">SDR family NAD(P)-dependent oxidoreductase</fullName>
    </submittedName>
</protein>
<comment type="similarity">
    <text evidence="1">Belongs to the short-chain dehydrogenases/reductases (SDR) family.</text>
</comment>
<evidence type="ECO:0000256" key="3">
    <source>
        <dbReference type="ARBA" id="ARBA00022553"/>
    </source>
</evidence>